<dbReference type="RefSeq" id="WP_173711952.1">
    <property type="nucleotide sequence ID" value="NZ_JABSWW010000001.1"/>
</dbReference>
<reference evidence="1" key="1">
    <citation type="submission" date="2020-05" db="EMBL/GenBank/DDBJ databases">
        <authorList>
            <person name="Brown S."/>
            <person name="Huntemann M."/>
            <person name="Clum A."/>
            <person name="Spunde A."/>
            <person name="Palaniappan K."/>
            <person name="Ritter S."/>
            <person name="Mikhailova N."/>
            <person name="Chen I.-M."/>
            <person name="Stamatis D."/>
            <person name="Reddy T."/>
            <person name="O'Malley R."/>
            <person name="Daum C."/>
            <person name="Shapiro N."/>
            <person name="Ivanova N."/>
            <person name="Kyrpides N."/>
            <person name="Woyke T."/>
        </authorList>
    </citation>
    <scope>NUCLEOTIDE SEQUENCE</scope>
    <source>
        <strain evidence="1">DJ080</strain>
    </source>
</reference>
<organism evidence="1 2">
    <name type="scientific">Clostridium beijerinckii</name>
    <name type="common">Clostridium MP</name>
    <dbReference type="NCBI Taxonomy" id="1520"/>
    <lineage>
        <taxon>Bacteria</taxon>
        <taxon>Bacillati</taxon>
        <taxon>Bacillota</taxon>
        <taxon>Clostridia</taxon>
        <taxon>Eubacteriales</taxon>
        <taxon>Clostridiaceae</taxon>
        <taxon>Clostridium</taxon>
    </lineage>
</organism>
<protein>
    <submittedName>
        <fullName evidence="1">Uncharacterized protein</fullName>
    </submittedName>
</protein>
<dbReference type="EMBL" id="JABSWW010000001">
    <property type="protein sequence ID" value="NRT91416.1"/>
    <property type="molecule type" value="Genomic_DNA"/>
</dbReference>
<evidence type="ECO:0000313" key="1">
    <source>
        <dbReference type="EMBL" id="NRT91416.1"/>
    </source>
</evidence>
<dbReference type="AlphaFoldDB" id="A0AAX0B8Y6"/>
<dbReference type="Proteomes" id="UP001193748">
    <property type="component" value="Unassembled WGS sequence"/>
</dbReference>
<evidence type="ECO:0000313" key="2">
    <source>
        <dbReference type="Proteomes" id="UP001193748"/>
    </source>
</evidence>
<reference evidence="1" key="2">
    <citation type="journal article" date="2022" name="Nat. Biotechnol.">
        <title>Carbon-negative production of acetone and isopropanol by gas fermentation at industrial pilot scale.</title>
        <authorList>
            <person name="Liew F.E."/>
            <person name="Nogle R."/>
            <person name="Abdalla T."/>
            <person name="Rasor B.J."/>
            <person name="Canter C."/>
            <person name="Jensen R.O."/>
            <person name="Wang L."/>
            <person name="Strutz J."/>
            <person name="Chirania P."/>
            <person name="De Tissera S."/>
            <person name="Mueller A.P."/>
            <person name="Ruan Z."/>
            <person name="Gao A."/>
            <person name="Tran L."/>
            <person name="Engle N.L."/>
            <person name="Bromley J.C."/>
            <person name="Daniell J."/>
            <person name="Conrado R."/>
            <person name="Tschaplinski T.J."/>
            <person name="Giannone R.J."/>
            <person name="Hettich R.L."/>
            <person name="Karim A.S."/>
            <person name="Simpson S.D."/>
            <person name="Brown S.D."/>
            <person name="Leang C."/>
            <person name="Jewett M.C."/>
            <person name="Kopke M."/>
        </authorList>
    </citation>
    <scope>NUCLEOTIDE SEQUENCE</scope>
    <source>
        <strain evidence="1">DJ080</strain>
    </source>
</reference>
<proteinExistence type="predicted"/>
<accession>A0AAX0B8Y6</accession>
<name>A0AAX0B8Y6_CLOBE</name>
<sequence>MSEQFEFNCNGHNSIYTKDYLENNYNERNFKVYFSTPDNGVNCETGLLLLIAGFDANSQSNIYKKMRQNFSDLYNLVTIQCDYFGSEFMQNNLPLNLSKDSINILNNFDLFMNDNIINFDKLKNIREQKWLRHALS</sequence>
<gene>
    <name evidence="1" type="ORF">B0H41_005095</name>
</gene>
<comment type="caution">
    <text evidence="1">The sequence shown here is derived from an EMBL/GenBank/DDBJ whole genome shotgun (WGS) entry which is preliminary data.</text>
</comment>